<dbReference type="Gene3D" id="1.20.1050.10">
    <property type="match status" value="1"/>
</dbReference>
<comment type="caution">
    <text evidence="3">The sequence shown here is derived from an EMBL/GenBank/DDBJ whole genome shotgun (WGS) entry which is preliminary data.</text>
</comment>
<dbReference type="CDD" id="cd03180">
    <property type="entry name" value="GST_C_2"/>
    <property type="match status" value="1"/>
</dbReference>
<dbReference type="EC" id="2.5.1.18" evidence="3"/>
<dbReference type="Pfam" id="PF13409">
    <property type="entry name" value="GST_N_2"/>
    <property type="match status" value="1"/>
</dbReference>
<proteinExistence type="predicted"/>
<dbReference type="CDD" id="cd03047">
    <property type="entry name" value="GST_N_2"/>
    <property type="match status" value="1"/>
</dbReference>
<dbReference type="RefSeq" id="WP_316659486.1">
    <property type="nucleotide sequence ID" value="NZ_CATYWO010000009.1"/>
</dbReference>
<name>A0ABN9J3P0_9RALS</name>
<evidence type="ECO:0000313" key="3">
    <source>
        <dbReference type="EMBL" id="CAJ0800692.1"/>
    </source>
</evidence>
<dbReference type="PROSITE" id="PS50405">
    <property type="entry name" value="GST_CTER"/>
    <property type="match status" value="1"/>
</dbReference>
<dbReference type="InterPro" id="IPR040079">
    <property type="entry name" value="Glutathione_S-Trfase"/>
</dbReference>
<protein>
    <submittedName>
        <fullName evidence="3">Glutathione S-transferase GstB</fullName>
        <ecNumber evidence="3">2.5.1.18</ecNumber>
    </submittedName>
</protein>
<dbReference type="Proteomes" id="UP001189616">
    <property type="component" value="Unassembled WGS sequence"/>
</dbReference>
<accession>A0ABN9J3P0</accession>
<dbReference type="PANTHER" id="PTHR44051:SF19">
    <property type="entry name" value="DISULFIDE-BOND OXIDOREDUCTASE YFCG"/>
    <property type="match status" value="1"/>
</dbReference>
<dbReference type="PROSITE" id="PS50404">
    <property type="entry name" value="GST_NTER"/>
    <property type="match status" value="1"/>
</dbReference>
<dbReference type="SFLD" id="SFLDG01150">
    <property type="entry name" value="Main.1:_Beta-like"/>
    <property type="match status" value="1"/>
</dbReference>
<keyword evidence="4" id="KW-1185">Reference proteome</keyword>
<feature type="domain" description="GST C-terminal" evidence="2">
    <location>
        <begin position="93"/>
        <end position="213"/>
    </location>
</feature>
<dbReference type="InterPro" id="IPR010987">
    <property type="entry name" value="Glutathione-S-Trfase_C-like"/>
</dbReference>
<evidence type="ECO:0000313" key="4">
    <source>
        <dbReference type="Proteomes" id="UP001189616"/>
    </source>
</evidence>
<dbReference type="Pfam" id="PF13410">
    <property type="entry name" value="GST_C_2"/>
    <property type="match status" value="1"/>
</dbReference>
<dbReference type="PANTHER" id="PTHR44051">
    <property type="entry name" value="GLUTATHIONE S-TRANSFERASE-RELATED"/>
    <property type="match status" value="1"/>
</dbReference>
<reference evidence="3 4" key="1">
    <citation type="submission" date="2023-07" db="EMBL/GenBank/DDBJ databases">
        <authorList>
            <person name="Peeters C."/>
        </authorList>
    </citation>
    <scope>NUCLEOTIDE SEQUENCE [LARGE SCALE GENOMIC DNA]</scope>
    <source>
        <strain evidence="3 4">LMG 7141</strain>
    </source>
</reference>
<dbReference type="SFLD" id="SFLDS00019">
    <property type="entry name" value="Glutathione_Transferase_(cytos"/>
    <property type="match status" value="1"/>
</dbReference>
<organism evidence="3 4">
    <name type="scientific">Ralstonia condita</name>
    <dbReference type="NCBI Taxonomy" id="3058600"/>
    <lineage>
        <taxon>Bacteria</taxon>
        <taxon>Pseudomonadati</taxon>
        <taxon>Pseudomonadota</taxon>
        <taxon>Betaproteobacteria</taxon>
        <taxon>Burkholderiales</taxon>
        <taxon>Burkholderiaceae</taxon>
        <taxon>Ralstonia</taxon>
    </lineage>
</organism>
<dbReference type="InterPro" id="IPR004045">
    <property type="entry name" value="Glutathione_S-Trfase_N"/>
</dbReference>
<dbReference type="GO" id="GO:0004364">
    <property type="term" value="F:glutathione transferase activity"/>
    <property type="evidence" value="ECO:0007669"/>
    <property type="project" value="UniProtKB-EC"/>
</dbReference>
<sequence>MLRIWGRLSSVNVQKVVWCARELSLDHERIDVGGAFGGVDTPEFLAMNPNGMIPVIEDGLNDSADTRFVLWESNAIVRYLSARYGPGTLYPLELHERADADRWMDWQTTSYSPSMVDAFMQLVRTPEDQRDAARIERSRQAAERMSAILDAVLAKQPYVAGQRFTMADIACGCAAHRWLGLPLDRTARPHLERWMAALRDRRAAQEVLALPVV</sequence>
<evidence type="ECO:0000259" key="2">
    <source>
        <dbReference type="PROSITE" id="PS50405"/>
    </source>
</evidence>
<feature type="domain" description="GST N-terminal" evidence="1">
    <location>
        <begin position="1"/>
        <end position="88"/>
    </location>
</feature>
<evidence type="ECO:0000259" key="1">
    <source>
        <dbReference type="PROSITE" id="PS50404"/>
    </source>
</evidence>
<keyword evidence="3" id="KW-0808">Transferase</keyword>
<dbReference type="SUPFAM" id="SSF52833">
    <property type="entry name" value="Thioredoxin-like"/>
    <property type="match status" value="1"/>
</dbReference>
<dbReference type="SFLD" id="SFLDG00358">
    <property type="entry name" value="Main_(cytGST)"/>
    <property type="match status" value="1"/>
</dbReference>
<dbReference type="Gene3D" id="3.40.30.10">
    <property type="entry name" value="Glutaredoxin"/>
    <property type="match status" value="1"/>
</dbReference>
<gene>
    <name evidence="3" type="primary">gstB_2</name>
    <name evidence="3" type="ORF">LMG7141_03858</name>
</gene>
<dbReference type="InterPro" id="IPR036249">
    <property type="entry name" value="Thioredoxin-like_sf"/>
</dbReference>
<dbReference type="SUPFAM" id="SSF47616">
    <property type="entry name" value="GST C-terminal domain-like"/>
    <property type="match status" value="1"/>
</dbReference>
<dbReference type="EMBL" id="CATYWO010000009">
    <property type="protein sequence ID" value="CAJ0800692.1"/>
    <property type="molecule type" value="Genomic_DNA"/>
</dbReference>
<dbReference type="InterPro" id="IPR036282">
    <property type="entry name" value="Glutathione-S-Trfase_C_sf"/>
</dbReference>